<evidence type="ECO:0000313" key="4">
    <source>
        <dbReference type="EMBL" id="CRZ06949.1"/>
    </source>
</evidence>
<feature type="repeat" description="ANK" evidence="3">
    <location>
        <begin position="24"/>
        <end position="56"/>
    </location>
</feature>
<sequence>APFLTGKKFYSMIQNIEFNHKYNDGSTLLHCAIKCRRDVVVKNLLDRGADPTIADNDGNTALHLAVNNFLSDETIIQMIETARPNTVDIVGHNGMTNPFWHKTKMDHYHRDRHVISQSPDNFNFQNHKGHTSFFLAVFFARSKIAQILLENG</sequence>
<evidence type="ECO:0000256" key="3">
    <source>
        <dbReference type="PROSITE-ProRule" id="PRU00023"/>
    </source>
</evidence>
<keyword evidence="1" id="KW-0677">Repeat</keyword>
<dbReference type="Gene3D" id="1.25.40.20">
    <property type="entry name" value="Ankyrin repeat-containing domain"/>
    <property type="match status" value="1"/>
</dbReference>
<reference evidence="4" key="1">
    <citation type="submission" date="2015-04" db="EMBL/GenBank/DDBJ databases">
        <title>The genome sequence of the plant pathogenic Rhizarian Plasmodiophora brassicae reveals insights in its biotrophic life cycle and the origin of chitin synthesis.</title>
        <authorList>
            <person name="Schwelm A."/>
            <person name="Fogelqvist J."/>
            <person name="Knaust A."/>
            <person name="Julke S."/>
            <person name="Lilja T."/>
            <person name="Dhandapani V."/>
            <person name="Bonilla-Rosso G."/>
            <person name="Karlsson M."/>
            <person name="Shevchenko A."/>
            <person name="Choi S.R."/>
            <person name="Kim H.G."/>
            <person name="Park J.Y."/>
            <person name="Lim Y.P."/>
            <person name="Ludwig-Muller J."/>
            <person name="Dixelius C."/>
        </authorList>
    </citation>
    <scope>NUCLEOTIDE SEQUENCE</scope>
    <source>
        <tissue evidence="4">Potato root galls</tissue>
    </source>
</reference>
<dbReference type="SMART" id="SM00248">
    <property type="entry name" value="ANK"/>
    <property type="match status" value="2"/>
</dbReference>
<protein>
    <submittedName>
        <fullName evidence="4">Uncharacterized protein</fullName>
    </submittedName>
</protein>
<accession>A0A0H5REF1</accession>
<proteinExistence type="predicted"/>
<organism evidence="4">
    <name type="scientific">Spongospora subterranea</name>
    <dbReference type="NCBI Taxonomy" id="70186"/>
    <lineage>
        <taxon>Eukaryota</taxon>
        <taxon>Sar</taxon>
        <taxon>Rhizaria</taxon>
        <taxon>Endomyxa</taxon>
        <taxon>Phytomyxea</taxon>
        <taxon>Plasmodiophorida</taxon>
        <taxon>Plasmodiophoridae</taxon>
        <taxon>Spongospora</taxon>
    </lineage>
</organism>
<name>A0A0H5REF1_9EUKA</name>
<dbReference type="AlphaFoldDB" id="A0A0H5REF1"/>
<dbReference type="EMBL" id="HACM01006507">
    <property type="protein sequence ID" value="CRZ06949.1"/>
    <property type="molecule type" value="Transcribed_RNA"/>
</dbReference>
<dbReference type="SUPFAM" id="SSF48403">
    <property type="entry name" value="Ankyrin repeat"/>
    <property type="match status" value="1"/>
</dbReference>
<dbReference type="InterPro" id="IPR036770">
    <property type="entry name" value="Ankyrin_rpt-contain_sf"/>
</dbReference>
<dbReference type="PANTHER" id="PTHR24198:SF165">
    <property type="entry name" value="ANKYRIN REPEAT-CONTAINING PROTEIN-RELATED"/>
    <property type="match status" value="1"/>
</dbReference>
<evidence type="ECO:0000256" key="1">
    <source>
        <dbReference type="ARBA" id="ARBA00022737"/>
    </source>
</evidence>
<dbReference type="PROSITE" id="PS50297">
    <property type="entry name" value="ANK_REP_REGION"/>
    <property type="match status" value="1"/>
</dbReference>
<feature type="non-terminal residue" evidence="4">
    <location>
        <position position="152"/>
    </location>
</feature>
<dbReference type="InterPro" id="IPR002110">
    <property type="entry name" value="Ankyrin_rpt"/>
</dbReference>
<dbReference type="PANTHER" id="PTHR24198">
    <property type="entry name" value="ANKYRIN REPEAT AND PROTEIN KINASE DOMAIN-CONTAINING PROTEIN"/>
    <property type="match status" value="1"/>
</dbReference>
<keyword evidence="2 3" id="KW-0040">ANK repeat</keyword>
<dbReference type="Pfam" id="PF13857">
    <property type="entry name" value="Ank_5"/>
    <property type="match status" value="1"/>
</dbReference>
<evidence type="ECO:0000256" key="2">
    <source>
        <dbReference type="ARBA" id="ARBA00023043"/>
    </source>
</evidence>
<dbReference type="PROSITE" id="PS50088">
    <property type="entry name" value="ANK_REPEAT"/>
    <property type="match status" value="1"/>
</dbReference>
<feature type="non-terminal residue" evidence="4">
    <location>
        <position position="1"/>
    </location>
</feature>